<evidence type="ECO:0000256" key="5">
    <source>
        <dbReference type="ARBA" id="ARBA00022777"/>
    </source>
</evidence>
<dbReference type="CDD" id="cd17546">
    <property type="entry name" value="REC_hyHK_CKI1_RcsC-like"/>
    <property type="match status" value="1"/>
</dbReference>
<keyword evidence="4" id="KW-0808">Transferase</keyword>
<evidence type="ECO:0000256" key="3">
    <source>
        <dbReference type="ARBA" id="ARBA00022553"/>
    </source>
</evidence>
<organism evidence="10 11">
    <name type="scientific">Burkholderia gladioli</name>
    <name type="common">Pseudomonas marginata</name>
    <name type="synonym">Phytomonas marginata</name>
    <dbReference type="NCBI Taxonomy" id="28095"/>
    <lineage>
        <taxon>Bacteria</taxon>
        <taxon>Pseudomonadati</taxon>
        <taxon>Pseudomonadota</taxon>
        <taxon>Betaproteobacteria</taxon>
        <taxon>Burkholderiales</taxon>
        <taxon>Burkholderiaceae</taxon>
        <taxon>Burkholderia</taxon>
    </lineage>
</organism>
<feature type="domain" description="Histidine kinase" evidence="8">
    <location>
        <begin position="514"/>
        <end position="734"/>
    </location>
</feature>
<dbReference type="Pfam" id="PF00512">
    <property type="entry name" value="HisKA"/>
    <property type="match status" value="1"/>
</dbReference>
<dbReference type="AlphaFoldDB" id="A0A2A7S355"/>
<dbReference type="SMART" id="SM00388">
    <property type="entry name" value="HisKA"/>
    <property type="match status" value="1"/>
</dbReference>
<evidence type="ECO:0000313" key="11">
    <source>
        <dbReference type="Proteomes" id="UP000220629"/>
    </source>
</evidence>
<dbReference type="InterPro" id="IPR036641">
    <property type="entry name" value="HPT_dom_sf"/>
</dbReference>
<dbReference type="InterPro" id="IPR003661">
    <property type="entry name" value="HisK_dim/P_dom"/>
</dbReference>
<feature type="transmembrane region" description="Helical" evidence="7">
    <location>
        <begin position="31"/>
        <end position="52"/>
    </location>
</feature>
<dbReference type="SMART" id="SM00448">
    <property type="entry name" value="REC"/>
    <property type="match status" value="1"/>
</dbReference>
<evidence type="ECO:0000313" key="10">
    <source>
        <dbReference type="EMBL" id="PEH37976.1"/>
    </source>
</evidence>
<dbReference type="Gene3D" id="1.20.120.160">
    <property type="entry name" value="HPT domain"/>
    <property type="match status" value="1"/>
</dbReference>
<dbReference type="EC" id="2.7.13.3" evidence="2"/>
<keyword evidence="3 6" id="KW-0597">Phosphoprotein</keyword>
<dbReference type="InterPro" id="IPR011006">
    <property type="entry name" value="CheY-like_superfamily"/>
</dbReference>
<dbReference type="Gene3D" id="3.40.50.2300">
    <property type="match status" value="1"/>
</dbReference>
<dbReference type="PANTHER" id="PTHR43047">
    <property type="entry name" value="TWO-COMPONENT HISTIDINE PROTEIN KINASE"/>
    <property type="match status" value="1"/>
</dbReference>
<feature type="domain" description="Response regulatory" evidence="9">
    <location>
        <begin position="873"/>
        <end position="988"/>
    </location>
</feature>
<accession>A0A2A7S355</accession>
<dbReference type="PROSITE" id="PS50109">
    <property type="entry name" value="HIS_KIN"/>
    <property type="match status" value="1"/>
</dbReference>
<dbReference type="SUPFAM" id="SSF55874">
    <property type="entry name" value="ATPase domain of HSP90 chaperone/DNA topoisomerase II/histidine kinase"/>
    <property type="match status" value="1"/>
</dbReference>
<dbReference type="Proteomes" id="UP000220629">
    <property type="component" value="Unassembled WGS sequence"/>
</dbReference>
<dbReference type="Gene3D" id="3.30.565.10">
    <property type="entry name" value="Histidine kinase-like ATPase, C-terminal domain"/>
    <property type="match status" value="1"/>
</dbReference>
<reference evidence="11" key="1">
    <citation type="submission" date="2017-09" db="EMBL/GenBank/DDBJ databases">
        <title>FDA dAtabase for Regulatory Grade micrObial Sequences (FDA-ARGOS): Supporting development and validation of Infectious Disease Dx tests.</title>
        <authorList>
            <person name="Minogue T."/>
            <person name="Wolcott M."/>
            <person name="Wasieloski L."/>
            <person name="Aguilar W."/>
            <person name="Moore D."/>
            <person name="Tallon L."/>
            <person name="Sadzewicz L."/>
            <person name="Ott S."/>
            <person name="Zhao X."/>
            <person name="Nagaraj S."/>
            <person name="Vavikolanu K."/>
            <person name="Aluvathingal J."/>
            <person name="Nadendla S."/>
            <person name="Sichtig H."/>
        </authorList>
    </citation>
    <scope>NUCLEOTIDE SEQUENCE [LARGE SCALE GENOMIC DNA]</scope>
    <source>
        <strain evidence="11">FDAARGOS_390</strain>
    </source>
</reference>
<dbReference type="GO" id="GO:0000155">
    <property type="term" value="F:phosphorelay sensor kinase activity"/>
    <property type="evidence" value="ECO:0007669"/>
    <property type="project" value="InterPro"/>
</dbReference>
<protein>
    <recommendedName>
        <fullName evidence="2">histidine kinase</fullName>
        <ecNumber evidence="2">2.7.13.3</ecNumber>
    </recommendedName>
</protein>
<evidence type="ECO:0000259" key="8">
    <source>
        <dbReference type="PROSITE" id="PS50109"/>
    </source>
</evidence>
<dbReference type="InterPro" id="IPR001789">
    <property type="entry name" value="Sig_transdc_resp-reg_receiver"/>
</dbReference>
<evidence type="ECO:0000256" key="1">
    <source>
        <dbReference type="ARBA" id="ARBA00000085"/>
    </source>
</evidence>
<dbReference type="PANTHER" id="PTHR43047:SF72">
    <property type="entry name" value="OSMOSENSING HISTIDINE PROTEIN KINASE SLN1"/>
    <property type="match status" value="1"/>
</dbReference>
<keyword evidence="5" id="KW-0418">Kinase</keyword>
<dbReference type="PRINTS" id="PR00344">
    <property type="entry name" value="BCTRLSENSOR"/>
</dbReference>
<dbReference type="CDD" id="cd00082">
    <property type="entry name" value="HisKA"/>
    <property type="match status" value="1"/>
</dbReference>
<dbReference type="Gene3D" id="1.10.287.130">
    <property type="match status" value="1"/>
</dbReference>
<evidence type="ECO:0000256" key="2">
    <source>
        <dbReference type="ARBA" id="ARBA00012438"/>
    </source>
</evidence>
<gene>
    <name evidence="10" type="ORF">CRM94_26410</name>
</gene>
<dbReference type="GO" id="GO:0005886">
    <property type="term" value="C:plasma membrane"/>
    <property type="evidence" value="ECO:0007669"/>
    <property type="project" value="TreeGrafter"/>
</dbReference>
<sequence>MVGVIKRHIRRFGRITIGRLHARDPEDFPSLILHTGGVLLTLAILGGAYAVARFGLQAYMAQQAARFDVQADAVNHIFHRMGGVYNRSAEFYAALQAAEARHRDAFHDGRAYDRGVGYLAPDCPMNLYVAAPVGDPPDLACSSPLSRIALDWIHRCPNCLREGTMIFDVAGRYLAVMREDRQPVQYAAAALIGQKTQAARAALAAARERGSRGDGGIWLAPRFDAREQGHVVEYVKAFRLPNGEPTVLVRPAVLEDFVKEVMSIETLQSTALVHPDGIVDFSQGQPDAAPREPARAGLRPAAGDRRTILWRDFALDLRRQGPAPDWVWVNRVDRTQVLGDLWRPALDLGAGFAGLLAALWAMIVWFDLRILAPVKRRARRGRDSAAFEQTMANSLRIGFAAFHPSTRRFVIRNTLAGELFDAQANQAALAGLFERAAAHDFEAEPRLAVDLELDGQAGPRHYEFALRATRYGDAEIVLLAIYDVSSRHQTEALLQDAKLSAEAANRAKGDFLAIMSHEIRTPLHGALSNLELISLDADDPDLRKRVDIVSRGFTSLMALLDNALDFSKLDAQLFRPKRSSFSLRGLVEQVLLSARPSVGAHPVRINYAVADLGAQAIGDEHLLRQVILNLLHNALKFTHRGCVSVQCRRGGGLEGGECLTIEVADTGEGIPAEDLDRIFAPYVQSPSSRNAMVRGTGLGLALCAKICELLGGRIEVRSELRAGTTFTLRLPIDWERQPARAYDWPVSDGRKVFVLLEREDAPNDLVEVLRVAGWQVEVGAAAALSAAAAHEPLALRVLMARELAAIRHAAPVDLVVADDGPLRPDCRGDRYVVSSYSLDAIRAAWQVLLGEFGQAAADDVPRLLAREYLHEARVLVIDDDAVCRQLLRRQLAVLGIEQVDEAADGDAALACAGAARHALILTDLNMPRLDGPRLIEALARAAVDTPIILTTADVSWERTLGAAGERLADVLMKPWSLDALRDALAFVFPVAEPPAEAREGRLDEALASMLAQGLPRDWTAARDAFAAGDRQQLRRALHKMAGSLLFFSQDPLGQALQALSRRCLEMPVETLSAEMAALEPMVGAAIARHAGRGGNPLRRN</sequence>
<dbReference type="SUPFAM" id="SSF47384">
    <property type="entry name" value="Homodimeric domain of signal transducing histidine kinase"/>
    <property type="match status" value="1"/>
</dbReference>
<dbReference type="InterPro" id="IPR036890">
    <property type="entry name" value="HATPase_C_sf"/>
</dbReference>
<dbReference type="InterPro" id="IPR005467">
    <property type="entry name" value="His_kinase_dom"/>
</dbReference>
<name>A0A2A7S355_BURGA</name>
<proteinExistence type="predicted"/>
<keyword evidence="7" id="KW-0472">Membrane</keyword>
<dbReference type="GO" id="GO:0009927">
    <property type="term" value="F:histidine phosphotransfer kinase activity"/>
    <property type="evidence" value="ECO:0007669"/>
    <property type="project" value="TreeGrafter"/>
</dbReference>
<keyword evidence="7" id="KW-1133">Transmembrane helix</keyword>
<dbReference type="Pfam" id="PF00072">
    <property type="entry name" value="Response_reg"/>
    <property type="match status" value="1"/>
</dbReference>
<dbReference type="InterPro" id="IPR004358">
    <property type="entry name" value="Sig_transdc_His_kin-like_C"/>
</dbReference>
<dbReference type="RefSeq" id="WP_098153877.1">
    <property type="nucleotide sequence ID" value="NZ_CADEXJ010000003.1"/>
</dbReference>
<dbReference type="PROSITE" id="PS50110">
    <property type="entry name" value="RESPONSE_REGULATORY"/>
    <property type="match status" value="1"/>
</dbReference>
<dbReference type="CDD" id="cd16922">
    <property type="entry name" value="HATPase_EvgS-ArcB-TorS-like"/>
    <property type="match status" value="1"/>
</dbReference>
<evidence type="ECO:0000259" key="9">
    <source>
        <dbReference type="PROSITE" id="PS50110"/>
    </source>
</evidence>
<keyword evidence="7" id="KW-0812">Transmembrane</keyword>
<dbReference type="SUPFAM" id="SSF52172">
    <property type="entry name" value="CheY-like"/>
    <property type="match status" value="1"/>
</dbReference>
<comment type="catalytic activity">
    <reaction evidence="1">
        <text>ATP + protein L-histidine = ADP + protein N-phospho-L-histidine.</text>
        <dbReference type="EC" id="2.7.13.3"/>
    </reaction>
</comment>
<feature type="modified residue" description="4-aspartylphosphate" evidence="6">
    <location>
        <position position="923"/>
    </location>
</feature>
<dbReference type="SUPFAM" id="SSF47226">
    <property type="entry name" value="Histidine-containing phosphotransfer domain, HPT domain"/>
    <property type="match status" value="1"/>
</dbReference>
<dbReference type="EMBL" id="PDDY01000004">
    <property type="protein sequence ID" value="PEH37976.1"/>
    <property type="molecule type" value="Genomic_DNA"/>
</dbReference>
<comment type="caution">
    <text evidence="10">The sequence shown here is derived from an EMBL/GenBank/DDBJ whole genome shotgun (WGS) entry which is preliminary data.</text>
</comment>
<dbReference type="InterPro" id="IPR036097">
    <property type="entry name" value="HisK_dim/P_sf"/>
</dbReference>
<dbReference type="Pfam" id="PF02518">
    <property type="entry name" value="HATPase_c"/>
    <property type="match status" value="1"/>
</dbReference>
<dbReference type="SMART" id="SM00387">
    <property type="entry name" value="HATPase_c"/>
    <property type="match status" value="1"/>
</dbReference>
<evidence type="ECO:0000256" key="6">
    <source>
        <dbReference type="PROSITE-ProRule" id="PRU00169"/>
    </source>
</evidence>
<dbReference type="InterPro" id="IPR003594">
    <property type="entry name" value="HATPase_dom"/>
</dbReference>
<evidence type="ECO:0000256" key="4">
    <source>
        <dbReference type="ARBA" id="ARBA00022679"/>
    </source>
</evidence>
<evidence type="ECO:0000256" key="7">
    <source>
        <dbReference type="SAM" id="Phobius"/>
    </source>
</evidence>